<dbReference type="EC" id="2.7.4.9" evidence="3"/>
<evidence type="ECO:0000256" key="3">
    <source>
        <dbReference type="ARBA" id="ARBA00012980"/>
    </source>
</evidence>
<evidence type="ECO:0000256" key="9">
    <source>
        <dbReference type="ARBA" id="ARBA00022840"/>
    </source>
</evidence>
<evidence type="ECO:0000256" key="2">
    <source>
        <dbReference type="ARBA" id="ARBA00009776"/>
    </source>
</evidence>
<name>A0A4C1YSE4_EUMVA</name>
<dbReference type="STRING" id="151549.A0A4C1YSE4"/>
<dbReference type="OrthoDB" id="425602at2759"/>
<dbReference type="AlphaFoldDB" id="A0A4C1YSE4"/>
<evidence type="ECO:0000256" key="6">
    <source>
        <dbReference type="ARBA" id="ARBA00022727"/>
    </source>
</evidence>
<dbReference type="Pfam" id="PF02223">
    <property type="entry name" value="Thymidylate_kin"/>
    <property type="match status" value="1"/>
</dbReference>
<dbReference type="InterPro" id="IPR018094">
    <property type="entry name" value="Thymidylate_kinase"/>
</dbReference>
<feature type="domain" description="MADF" evidence="10">
    <location>
        <begin position="249"/>
        <end position="348"/>
    </location>
</feature>
<evidence type="ECO:0000259" key="10">
    <source>
        <dbReference type="PROSITE" id="PS51029"/>
    </source>
</evidence>
<dbReference type="PROSITE" id="PS01331">
    <property type="entry name" value="THYMIDYLATE_KINASE"/>
    <property type="match status" value="1"/>
</dbReference>
<keyword evidence="9" id="KW-0067">ATP-binding</keyword>
<keyword evidence="6" id="KW-0545">Nucleotide biosynthesis</keyword>
<dbReference type="HAMAP" id="MF_00165">
    <property type="entry name" value="Thymidylate_kinase"/>
    <property type="match status" value="1"/>
</dbReference>
<evidence type="ECO:0000313" key="12">
    <source>
        <dbReference type="Proteomes" id="UP000299102"/>
    </source>
</evidence>
<evidence type="ECO:0000256" key="4">
    <source>
        <dbReference type="ARBA" id="ARBA00017144"/>
    </source>
</evidence>
<evidence type="ECO:0000256" key="5">
    <source>
        <dbReference type="ARBA" id="ARBA00022679"/>
    </source>
</evidence>
<dbReference type="GO" id="GO:0006227">
    <property type="term" value="P:dUDP biosynthetic process"/>
    <property type="evidence" value="ECO:0007669"/>
    <property type="project" value="TreeGrafter"/>
</dbReference>
<dbReference type="SMART" id="SM00595">
    <property type="entry name" value="MADF"/>
    <property type="match status" value="1"/>
</dbReference>
<dbReference type="InterPro" id="IPR039430">
    <property type="entry name" value="Thymidylate_kin-like_dom"/>
</dbReference>
<evidence type="ECO:0000256" key="1">
    <source>
        <dbReference type="ARBA" id="ARBA00004992"/>
    </source>
</evidence>
<dbReference type="Pfam" id="PF10545">
    <property type="entry name" value="MADF_DNA_bdg"/>
    <property type="match status" value="1"/>
</dbReference>
<dbReference type="Proteomes" id="UP000299102">
    <property type="component" value="Unassembled WGS sequence"/>
</dbReference>
<dbReference type="FunFam" id="3.40.50.300:FF:000679">
    <property type="entry name" value="Thymidylate kinase"/>
    <property type="match status" value="1"/>
</dbReference>
<proteinExistence type="inferred from homology"/>
<evidence type="ECO:0000256" key="8">
    <source>
        <dbReference type="ARBA" id="ARBA00022777"/>
    </source>
</evidence>
<dbReference type="PANTHER" id="PTHR10344">
    <property type="entry name" value="THYMIDYLATE KINASE"/>
    <property type="match status" value="1"/>
</dbReference>
<dbReference type="GO" id="GO:0005634">
    <property type="term" value="C:nucleus"/>
    <property type="evidence" value="ECO:0007669"/>
    <property type="project" value="TreeGrafter"/>
</dbReference>
<gene>
    <name evidence="11" type="primary">ZEU1</name>
    <name evidence="11" type="ORF">EVAR_13278_1</name>
</gene>
<protein>
    <recommendedName>
        <fullName evidence="4">Thymidylate kinase</fullName>
        <ecNumber evidence="3">2.7.4.9</ecNumber>
    </recommendedName>
</protein>
<dbReference type="GO" id="GO:0004798">
    <property type="term" value="F:dTMP kinase activity"/>
    <property type="evidence" value="ECO:0007669"/>
    <property type="project" value="UniProtKB-EC"/>
</dbReference>
<keyword evidence="8 11" id="KW-0418">Kinase</keyword>
<comment type="caution">
    <text evidence="11">The sequence shown here is derived from an EMBL/GenBank/DDBJ whole genome shotgun (WGS) entry which is preliminary data.</text>
</comment>
<organism evidence="11 12">
    <name type="scientific">Eumeta variegata</name>
    <name type="common">Bagworm moth</name>
    <name type="synonym">Eumeta japonica</name>
    <dbReference type="NCBI Taxonomy" id="151549"/>
    <lineage>
        <taxon>Eukaryota</taxon>
        <taxon>Metazoa</taxon>
        <taxon>Ecdysozoa</taxon>
        <taxon>Arthropoda</taxon>
        <taxon>Hexapoda</taxon>
        <taxon>Insecta</taxon>
        <taxon>Pterygota</taxon>
        <taxon>Neoptera</taxon>
        <taxon>Endopterygota</taxon>
        <taxon>Lepidoptera</taxon>
        <taxon>Glossata</taxon>
        <taxon>Ditrysia</taxon>
        <taxon>Tineoidea</taxon>
        <taxon>Psychidae</taxon>
        <taxon>Oiketicinae</taxon>
        <taxon>Eumeta</taxon>
    </lineage>
</organism>
<dbReference type="GO" id="GO:0006235">
    <property type="term" value="P:dTTP biosynthetic process"/>
    <property type="evidence" value="ECO:0007669"/>
    <property type="project" value="TreeGrafter"/>
</dbReference>
<dbReference type="GO" id="GO:0005739">
    <property type="term" value="C:mitochondrion"/>
    <property type="evidence" value="ECO:0007669"/>
    <property type="project" value="TreeGrafter"/>
</dbReference>
<dbReference type="InterPro" id="IPR018095">
    <property type="entry name" value="Thymidylate_kin_CS"/>
</dbReference>
<dbReference type="InterPro" id="IPR006578">
    <property type="entry name" value="MADF-dom"/>
</dbReference>
<keyword evidence="5" id="KW-0808">Transferase</keyword>
<comment type="pathway">
    <text evidence="1">Pyrimidine metabolism; dTTP biosynthesis.</text>
</comment>
<dbReference type="NCBIfam" id="TIGR00041">
    <property type="entry name" value="DTMP_kinase"/>
    <property type="match status" value="1"/>
</dbReference>
<dbReference type="GO" id="GO:0006233">
    <property type="term" value="P:dTDP biosynthetic process"/>
    <property type="evidence" value="ECO:0007669"/>
    <property type="project" value="InterPro"/>
</dbReference>
<evidence type="ECO:0000313" key="11">
    <source>
        <dbReference type="EMBL" id="GBP77255.1"/>
    </source>
</evidence>
<dbReference type="GO" id="GO:0004550">
    <property type="term" value="F:nucleoside diphosphate kinase activity"/>
    <property type="evidence" value="ECO:0007669"/>
    <property type="project" value="TreeGrafter"/>
</dbReference>
<accession>A0A4C1YSE4</accession>
<dbReference type="PANTHER" id="PTHR10344:SF1">
    <property type="entry name" value="THYMIDYLATE KINASE"/>
    <property type="match status" value="1"/>
</dbReference>
<dbReference type="EMBL" id="BGZK01001323">
    <property type="protein sequence ID" value="GBP77255.1"/>
    <property type="molecule type" value="Genomic_DNA"/>
</dbReference>
<dbReference type="SUPFAM" id="SSF52540">
    <property type="entry name" value="P-loop containing nucleoside triphosphate hydrolases"/>
    <property type="match status" value="1"/>
</dbReference>
<dbReference type="PROSITE" id="PS51029">
    <property type="entry name" value="MADF"/>
    <property type="match status" value="1"/>
</dbReference>
<dbReference type="CDD" id="cd01672">
    <property type="entry name" value="TMPK"/>
    <property type="match status" value="1"/>
</dbReference>
<dbReference type="Gene3D" id="3.40.50.300">
    <property type="entry name" value="P-loop containing nucleotide triphosphate hydrolases"/>
    <property type="match status" value="1"/>
</dbReference>
<dbReference type="InterPro" id="IPR027417">
    <property type="entry name" value="P-loop_NTPase"/>
</dbReference>
<keyword evidence="12" id="KW-1185">Reference proteome</keyword>
<sequence>MSVKRGALIVFEGVDRSGKSTQAKALVEGLKKKNIKAQYINFPQRTTEIGHLINAYLASKKELTDEVVHLLFSANRWEKEKEIIQTLNLGTTLVIDRYCYSGVAFSAAKGLDMNWCKAPDAGLPLPDKVFFLTMPLESAQHRNGYGEERYEVLDFQKKVAETYSLLKDVNWVILDGSKYDVQQNMLEACHTGRKFRRRTSAAERQYILLHIKYKWRAHYAEDRSFCRSERTAHSLASALSSAHRSSVSVRSATSHYRVCLWDSREKPDRTAKKRAWEEIAKILYDNWDSEIETKQRELVDELQKKWKHLRDYYVKEKKRDNTRSGSAAPKKRKNSYIELLRFLDVVKVSGLIGEHKRSGR</sequence>
<keyword evidence="7" id="KW-0547">Nucleotide-binding</keyword>
<evidence type="ECO:0000256" key="7">
    <source>
        <dbReference type="ARBA" id="ARBA00022741"/>
    </source>
</evidence>
<comment type="similarity">
    <text evidence="2">Belongs to the thymidylate kinase family.</text>
</comment>
<dbReference type="GO" id="GO:0005524">
    <property type="term" value="F:ATP binding"/>
    <property type="evidence" value="ECO:0007669"/>
    <property type="project" value="UniProtKB-KW"/>
</dbReference>
<reference evidence="11 12" key="1">
    <citation type="journal article" date="2019" name="Commun. Biol.">
        <title>The bagworm genome reveals a unique fibroin gene that provides high tensile strength.</title>
        <authorList>
            <person name="Kono N."/>
            <person name="Nakamura H."/>
            <person name="Ohtoshi R."/>
            <person name="Tomita M."/>
            <person name="Numata K."/>
            <person name="Arakawa K."/>
        </authorList>
    </citation>
    <scope>NUCLEOTIDE SEQUENCE [LARGE SCALE GENOMIC DNA]</scope>
</reference>
<dbReference type="GO" id="GO:0005829">
    <property type="term" value="C:cytosol"/>
    <property type="evidence" value="ECO:0007669"/>
    <property type="project" value="TreeGrafter"/>
</dbReference>